<dbReference type="RefSeq" id="WP_144911669.1">
    <property type="nucleotide sequence ID" value="NZ_VLLI01000004.1"/>
</dbReference>
<reference evidence="4 5" key="1">
    <citation type="submission" date="2019-07" db="EMBL/GenBank/DDBJ databases">
        <title>Genomic Encyclopedia of Archaeal and Bacterial Type Strains, Phase II (KMG-II): from individual species to whole genera.</title>
        <authorList>
            <person name="Goeker M."/>
        </authorList>
    </citation>
    <scope>NUCLEOTIDE SEQUENCE [LARGE SCALE GENOMIC DNA]</scope>
    <source>
        <strain evidence="4 5">ATCC BAA-1854</strain>
    </source>
</reference>
<dbReference type="SMART" id="SM00448">
    <property type="entry name" value="REC"/>
    <property type="match status" value="1"/>
</dbReference>
<name>A0A562U712_9SPHI</name>
<comment type="caution">
    <text evidence="4">The sequence shown here is derived from an EMBL/GenBank/DDBJ whole genome shotgun (WGS) entry which is preliminary data.</text>
</comment>
<dbReference type="InterPro" id="IPR007492">
    <property type="entry name" value="LytTR_DNA-bd_dom"/>
</dbReference>
<evidence type="ECO:0000313" key="5">
    <source>
        <dbReference type="Proteomes" id="UP000317010"/>
    </source>
</evidence>
<dbReference type="Gene3D" id="3.40.50.2300">
    <property type="match status" value="1"/>
</dbReference>
<feature type="domain" description="Response regulatory" evidence="2">
    <location>
        <begin position="4"/>
        <end position="119"/>
    </location>
</feature>
<dbReference type="GO" id="GO:0000156">
    <property type="term" value="F:phosphorelay response regulator activity"/>
    <property type="evidence" value="ECO:0007669"/>
    <property type="project" value="InterPro"/>
</dbReference>
<dbReference type="GO" id="GO:0003677">
    <property type="term" value="F:DNA binding"/>
    <property type="evidence" value="ECO:0007669"/>
    <property type="project" value="InterPro"/>
</dbReference>
<organism evidence="4 5">
    <name type="scientific">Mucilaginibacter frigoritolerans</name>
    <dbReference type="NCBI Taxonomy" id="652788"/>
    <lineage>
        <taxon>Bacteria</taxon>
        <taxon>Pseudomonadati</taxon>
        <taxon>Bacteroidota</taxon>
        <taxon>Sphingobacteriia</taxon>
        <taxon>Sphingobacteriales</taxon>
        <taxon>Sphingobacteriaceae</taxon>
        <taxon>Mucilaginibacter</taxon>
    </lineage>
</organism>
<dbReference type="PROSITE" id="PS50930">
    <property type="entry name" value="HTH_LYTTR"/>
    <property type="match status" value="1"/>
</dbReference>
<feature type="domain" description="HTH LytTR-type" evidence="3">
    <location>
        <begin position="150"/>
        <end position="222"/>
    </location>
</feature>
<dbReference type="SMART" id="SM00850">
    <property type="entry name" value="LytTR"/>
    <property type="match status" value="1"/>
</dbReference>
<dbReference type="AlphaFoldDB" id="A0A562U712"/>
<feature type="modified residue" description="4-aspartylphosphate" evidence="1">
    <location>
        <position position="55"/>
    </location>
</feature>
<evidence type="ECO:0000259" key="2">
    <source>
        <dbReference type="PROSITE" id="PS50110"/>
    </source>
</evidence>
<evidence type="ECO:0000256" key="1">
    <source>
        <dbReference type="PROSITE-ProRule" id="PRU00169"/>
    </source>
</evidence>
<evidence type="ECO:0000259" key="3">
    <source>
        <dbReference type="PROSITE" id="PS50930"/>
    </source>
</evidence>
<keyword evidence="1" id="KW-0597">Phosphoprotein</keyword>
<dbReference type="InterPro" id="IPR001789">
    <property type="entry name" value="Sig_transdc_resp-reg_receiver"/>
</dbReference>
<dbReference type="Proteomes" id="UP000317010">
    <property type="component" value="Unassembled WGS sequence"/>
</dbReference>
<dbReference type="Gene3D" id="2.40.50.1020">
    <property type="entry name" value="LytTr DNA-binding domain"/>
    <property type="match status" value="1"/>
</dbReference>
<dbReference type="PANTHER" id="PTHR37299">
    <property type="entry name" value="TRANSCRIPTIONAL REGULATOR-RELATED"/>
    <property type="match status" value="1"/>
</dbReference>
<accession>A0A562U712</accession>
<dbReference type="OrthoDB" id="9787344at2"/>
<dbReference type="SUPFAM" id="SSF52172">
    <property type="entry name" value="CheY-like"/>
    <property type="match status" value="1"/>
</dbReference>
<dbReference type="InterPro" id="IPR011006">
    <property type="entry name" value="CheY-like_superfamily"/>
</dbReference>
<proteinExistence type="predicted"/>
<evidence type="ECO:0000313" key="4">
    <source>
        <dbReference type="EMBL" id="TWJ01602.1"/>
    </source>
</evidence>
<dbReference type="EMBL" id="VLLI01000004">
    <property type="protein sequence ID" value="TWJ01602.1"/>
    <property type="molecule type" value="Genomic_DNA"/>
</dbReference>
<dbReference type="Pfam" id="PF04397">
    <property type="entry name" value="LytTR"/>
    <property type="match status" value="1"/>
</dbReference>
<dbReference type="PANTHER" id="PTHR37299:SF1">
    <property type="entry name" value="STAGE 0 SPORULATION PROTEIN A HOMOLOG"/>
    <property type="match status" value="1"/>
</dbReference>
<protein>
    <submittedName>
        <fullName evidence="4">LytTR family two component transcriptional regulator</fullName>
    </submittedName>
</protein>
<gene>
    <name evidence="4" type="ORF">JN11_01753</name>
</gene>
<dbReference type="InterPro" id="IPR046947">
    <property type="entry name" value="LytR-like"/>
</dbReference>
<sequence length="252" mass="28398">MILNCIAVDDEPLALGLVSSFIEQTPFLKLEGKFASAVDALKAIHSKKIDLVFLDIQMPDLNGIELARVLDNSKSNKPRIIFTTAYNQFALEGYKVDALDYLLKPFNYEEFLHAANKALAYCELLQKSTAAVNAPTASTTAEEHIENEYLFLKVEYQLVRIALSDILYIEGLKDYVKVWLKSAEKPVLSLTSLKSLEEKLPGKRFMRVHRSFIVSLDKINSITRNALQIGKVNITVGDQYKEAFSGFLSKWV</sequence>
<keyword evidence="5" id="KW-1185">Reference proteome</keyword>
<dbReference type="Pfam" id="PF00072">
    <property type="entry name" value="Response_reg"/>
    <property type="match status" value="1"/>
</dbReference>
<dbReference type="PROSITE" id="PS50110">
    <property type="entry name" value="RESPONSE_REGULATORY"/>
    <property type="match status" value="1"/>
</dbReference>